<dbReference type="InterPro" id="IPR013815">
    <property type="entry name" value="ATP_grasp_subdomain_1"/>
</dbReference>
<dbReference type="PANTHER" id="PTHR39217">
    <property type="match status" value="1"/>
</dbReference>
<dbReference type="InterPro" id="IPR004218">
    <property type="entry name" value="GSHS_ATP-bd"/>
</dbReference>
<dbReference type="Gene3D" id="3.40.50.20">
    <property type="match status" value="1"/>
</dbReference>
<sequence>MMKIGVITYENRGSYAASNVVDEDELLENLLQEMGLDFTFEVWSDLSVDWKQYDLLLIKSPWDYFDHYPEFLNWCQKIQNLGIRTLNAMETIIWNSDKWYLKTIQEKGFPIVPTHFLHKGEGVDLGQAFEDFSTEQLILKPTVSGGAKNTLKLHKDDWKNQEDKIRTLLSEEDFMIQPFVEEVATTGEYSYIFFNGKFSHAVLKSPKKGEFRVQHFFGGEIHVISPTPTQLDYLQQLVHEFAKDTLYGRVDGVWIEGVFYLMELELIEPYLFLFTDKKALANYRQALSDRISTAI</sequence>
<proteinExistence type="predicted"/>
<dbReference type="Proteomes" id="UP001589797">
    <property type="component" value="Unassembled WGS sequence"/>
</dbReference>
<dbReference type="Pfam" id="PF02955">
    <property type="entry name" value="GSH-S_ATP"/>
    <property type="match status" value="1"/>
</dbReference>
<evidence type="ECO:0000313" key="3">
    <source>
        <dbReference type="Proteomes" id="UP001589797"/>
    </source>
</evidence>
<dbReference type="SUPFAM" id="SSF56059">
    <property type="entry name" value="Glutathione synthetase ATP-binding domain-like"/>
    <property type="match status" value="1"/>
</dbReference>
<keyword evidence="3" id="KW-1185">Reference proteome</keyword>
<reference evidence="2 3" key="1">
    <citation type="submission" date="2024-09" db="EMBL/GenBank/DDBJ databases">
        <authorList>
            <person name="Sun Q."/>
            <person name="Mori K."/>
        </authorList>
    </citation>
    <scope>NUCLEOTIDE SEQUENCE [LARGE SCALE GENOMIC DNA]</scope>
    <source>
        <strain evidence="2 3">CCM 7650</strain>
    </source>
</reference>
<accession>A0ABV6FSI2</accession>
<name>A0ABV6FSI2_9BACT</name>
<dbReference type="GO" id="GO:0016874">
    <property type="term" value="F:ligase activity"/>
    <property type="evidence" value="ECO:0007669"/>
    <property type="project" value="UniProtKB-KW"/>
</dbReference>
<evidence type="ECO:0000259" key="1">
    <source>
        <dbReference type="Pfam" id="PF02955"/>
    </source>
</evidence>
<keyword evidence="2" id="KW-0436">Ligase</keyword>
<organism evidence="2 3">
    <name type="scientific">Fontibacter flavus</name>
    <dbReference type="NCBI Taxonomy" id="654838"/>
    <lineage>
        <taxon>Bacteria</taxon>
        <taxon>Pseudomonadati</taxon>
        <taxon>Bacteroidota</taxon>
        <taxon>Cytophagia</taxon>
        <taxon>Cytophagales</taxon>
        <taxon>Cyclobacteriaceae</taxon>
        <taxon>Fontibacter</taxon>
    </lineage>
</organism>
<dbReference type="EMBL" id="JBHLWI010000025">
    <property type="protein sequence ID" value="MFC0262798.1"/>
    <property type="molecule type" value="Genomic_DNA"/>
</dbReference>
<protein>
    <submittedName>
        <fullName evidence="2">RimK family alpha-L-glutamate ligase</fullName>
    </submittedName>
</protein>
<dbReference type="RefSeq" id="WP_382387250.1">
    <property type="nucleotide sequence ID" value="NZ_JBHLWI010000025.1"/>
</dbReference>
<dbReference type="Gene3D" id="3.30.1490.20">
    <property type="entry name" value="ATP-grasp fold, A domain"/>
    <property type="match status" value="1"/>
</dbReference>
<evidence type="ECO:0000313" key="2">
    <source>
        <dbReference type="EMBL" id="MFC0262798.1"/>
    </source>
</evidence>
<dbReference type="Gene3D" id="3.30.470.20">
    <property type="entry name" value="ATP-grasp fold, B domain"/>
    <property type="match status" value="1"/>
</dbReference>
<comment type="caution">
    <text evidence="2">The sequence shown here is derived from an EMBL/GenBank/DDBJ whole genome shotgun (WGS) entry which is preliminary data.</text>
</comment>
<feature type="domain" description="Prokaryotic glutathione synthetase ATP-binding" evidence="1">
    <location>
        <begin position="134"/>
        <end position="238"/>
    </location>
</feature>
<dbReference type="InterPro" id="IPR053191">
    <property type="entry name" value="DcsG_Biosynth_Enzyme"/>
</dbReference>
<dbReference type="PANTHER" id="PTHR39217:SF1">
    <property type="entry name" value="GLUTATHIONE SYNTHETASE"/>
    <property type="match status" value="1"/>
</dbReference>
<gene>
    <name evidence="2" type="ORF">ACFFIP_08900</name>
</gene>